<evidence type="ECO:0000256" key="2">
    <source>
        <dbReference type="ARBA" id="ARBA00022801"/>
    </source>
</evidence>
<organism evidence="6 7">
    <name type="scientific">Mannheimia haemolytica</name>
    <name type="common">Pasteurella haemolytica</name>
    <dbReference type="NCBI Taxonomy" id="75985"/>
    <lineage>
        <taxon>Bacteria</taxon>
        <taxon>Pseudomonadati</taxon>
        <taxon>Pseudomonadota</taxon>
        <taxon>Gammaproteobacteria</taxon>
        <taxon>Pasteurellales</taxon>
        <taxon>Pasteurellaceae</taxon>
        <taxon>Mannheimia</taxon>
    </lineage>
</organism>
<keyword evidence="3" id="KW-0347">Helicase</keyword>
<dbReference type="EMBL" id="UGPN01000002">
    <property type="protein sequence ID" value="STY60893.1"/>
    <property type="molecule type" value="Genomic_DNA"/>
</dbReference>
<dbReference type="AlphaFoldDB" id="A0A378MXF7"/>
<evidence type="ECO:0000256" key="3">
    <source>
        <dbReference type="ARBA" id="ARBA00022806"/>
    </source>
</evidence>
<evidence type="ECO:0000313" key="6">
    <source>
        <dbReference type="EMBL" id="STY60893.1"/>
    </source>
</evidence>
<dbReference type="InterPro" id="IPR014016">
    <property type="entry name" value="UvrD-like_ATP-bd"/>
</dbReference>
<feature type="domain" description="UvrD-like helicase ATP-binding" evidence="5">
    <location>
        <begin position="2"/>
        <end position="124"/>
    </location>
</feature>
<name>A0A378MXF7_MANHA</name>
<gene>
    <name evidence="6" type="primary">recB_1</name>
    <name evidence="6" type="ORF">NCTC10638_02100</name>
</gene>
<evidence type="ECO:0000256" key="1">
    <source>
        <dbReference type="ARBA" id="ARBA00022741"/>
    </source>
</evidence>
<dbReference type="Proteomes" id="UP000254802">
    <property type="component" value="Unassembled WGS sequence"/>
</dbReference>
<dbReference type="Pfam" id="PF00580">
    <property type="entry name" value="UvrD-helicase"/>
    <property type="match status" value="1"/>
</dbReference>
<dbReference type="Gene3D" id="3.40.50.300">
    <property type="entry name" value="P-loop containing nucleotide triphosphate hydrolases"/>
    <property type="match status" value="1"/>
</dbReference>
<evidence type="ECO:0000259" key="5">
    <source>
        <dbReference type="Pfam" id="PF00580"/>
    </source>
</evidence>
<proteinExistence type="predicted"/>
<dbReference type="EC" id="3.1.11.5" evidence="6"/>
<dbReference type="InterPro" id="IPR027417">
    <property type="entry name" value="P-loop_NTPase"/>
</dbReference>
<sequence>MVTFTKAATEELKNRIRKNIQQCADFLKDQADGLEVESTKSYRNNLDFLAQIYPLIPNIHEALLRLSIAEREIDTASVFTIHGFCQKMLVQFAFESGVRFDLDLQPNQSDLLKKLSEEVWREQFYPQDLAITYAVAEQLGTPEYALNAVRRYLSTELPEPNASLNQDIASIWLNISSLLMR</sequence>
<evidence type="ECO:0000256" key="4">
    <source>
        <dbReference type="ARBA" id="ARBA00022840"/>
    </source>
</evidence>
<keyword evidence="2 6" id="KW-0378">Hydrolase</keyword>
<dbReference type="GO" id="GO:0008854">
    <property type="term" value="F:exodeoxyribonuclease V activity"/>
    <property type="evidence" value="ECO:0007669"/>
    <property type="project" value="UniProtKB-EC"/>
</dbReference>
<reference evidence="6 7" key="1">
    <citation type="submission" date="2018-06" db="EMBL/GenBank/DDBJ databases">
        <authorList>
            <consortium name="Pathogen Informatics"/>
            <person name="Doyle S."/>
        </authorList>
    </citation>
    <scope>NUCLEOTIDE SEQUENCE [LARGE SCALE GENOMIC DNA]</scope>
    <source>
        <strain evidence="6 7">NCTC10638</strain>
    </source>
</reference>
<keyword evidence="1" id="KW-0547">Nucleotide-binding</keyword>
<keyword evidence="4" id="KW-0067">ATP-binding</keyword>
<dbReference type="Gene3D" id="1.10.3170.10">
    <property type="entry name" value="Recbcd, chain B, domain 2"/>
    <property type="match status" value="1"/>
</dbReference>
<accession>A0A378MXF7</accession>
<dbReference type="SUPFAM" id="SSF52540">
    <property type="entry name" value="P-loop containing nucleoside triphosphate hydrolases"/>
    <property type="match status" value="1"/>
</dbReference>
<dbReference type="GO" id="GO:0005524">
    <property type="term" value="F:ATP binding"/>
    <property type="evidence" value="ECO:0007669"/>
    <property type="project" value="UniProtKB-KW"/>
</dbReference>
<protein>
    <submittedName>
        <fullName evidence="6">Exodeoxyribonuclease V beta chain</fullName>
        <ecNumber evidence="6">3.1.11.5</ecNumber>
    </submittedName>
</protein>
<dbReference type="GO" id="GO:0004386">
    <property type="term" value="F:helicase activity"/>
    <property type="evidence" value="ECO:0007669"/>
    <property type="project" value="UniProtKB-KW"/>
</dbReference>
<evidence type="ECO:0000313" key="7">
    <source>
        <dbReference type="Proteomes" id="UP000254802"/>
    </source>
</evidence>